<dbReference type="GO" id="GO:0043489">
    <property type="term" value="P:RNA stabilization"/>
    <property type="evidence" value="ECO:0007669"/>
    <property type="project" value="TreeGrafter"/>
</dbReference>
<dbReference type="InterPro" id="IPR049588">
    <property type="entry name" value="DHX8_GH2-like"/>
</dbReference>
<feature type="domain" description="S1 motif" evidence="2">
    <location>
        <begin position="299"/>
        <end position="370"/>
    </location>
</feature>
<feature type="compositionally biased region" description="Basic and acidic residues" evidence="1">
    <location>
        <begin position="388"/>
        <end position="402"/>
    </location>
</feature>
<dbReference type="Gene3D" id="2.40.50.140">
    <property type="entry name" value="Nucleic acid-binding proteins"/>
    <property type="match status" value="1"/>
</dbReference>
<reference evidence="3" key="1">
    <citation type="submission" date="2015-11" db="EMBL/GenBank/DDBJ databases">
        <title>De novo transcriptome assembly of four potential Pierce s Disease insect vectors from Arizona vineyards.</title>
        <authorList>
            <person name="Tassone E.E."/>
        </authorList>
    </citation>
    <scope>NUCLEOTIDE SEQUENCE</scope>
</reference>
<feature type="region of interest" description="Disordered" evidence="1">
    <location>
        <begin position="146"/>
        <end position="295"/>
    </location>
</feature>
<feature type="compositionally biased region" description="Basic and acidic residues" evidence="1">
    <location>
        <begin position="224"/>
        <end position="233"/>
    </location>
</feature>
<gene>
    <name evidence="3" type="ORF">g.20444</name>
</gene>
<dbReference type="SMART" id="SM00316">
    <property type="entry name" value="S1"/>
    <property type="match status" value="1"/>
</dbReference>
<dbReference type="PANTHER" id="PTHR15838:SF1">
    <property type="entry name" value="ZINC FINGER CCHC DOMAIN-CONTAINING PROTEIN 17"/>
    <property type="match status" value="1"/>
</dbReference>
<evidence type="ECO:0000313" key="3">
    <source>
        <dbReference type="EMBL" id="JAT19527.1"/>
    </source>
</evidence>
<feature type="compositionally biased region" description="Basic residues" evidence="1">
    <location>
        <begin position="234"/>
        <end position="245"/>
    </location>
</feature>
<protein>
    <recommendedName>
        <fullName evidence="2">S1 motif domain-containing protein</fullName>
    </recommendedName>
</protein>
<evidence type="ECO:0000259" key="2">
    <source>
        <dbReference type="PROSITE" id="PS50126"/>
    </source>
</evidence>
<feature type="compositionally biased region" description="Basic and acidic residues" evidence="1">
    <location>
        <begin position="246"/>
        <end position="257"/>
    </location>
</feature>
<dbReference type="InterPro" id="IPR049621">
    <property type="entry name" value="S1_DHX8_helicase"/>
</dbReference>
<dbReference type="CDD" id="cd05684">
    <property type="entry name" value="S1_DHX8_helicase"/>
    <property type="match status" value="1"/>
</dbReference>
<dbReference type="InterPro" id="IPR003029">
    <property type="entry name" value="S1_domain"/>
</dbReference>
<dbReference type="FunFam" id="2.40.50.140:FF:000061">
    <property type="entry name" value="ATP-dependent RNA helicase DHX8"/>
    <property type="match status" value="1"/>
</dbReference>
<feature type="compositionally biased region" description="Basic and acidic residues" evidence="1">
    <location>
        <begin position="169"/>
        <end position="204"/>
    </location>
</feature>
<organism evidence="3">
    <name type="scientific">Graphocephala atropunctata</name>
    <dbReference type="NCBI Taxonomy" id="36148"/>
    <lineage>
        <taxon>Eukaryota</taxon>
        <taxon>Metazoa</taxon>
        <taxon>Ecdysozoa</taxon>
        <taxon>Arthropoda</taxon>
        <taxon>Hexapoda</taxon>
        <taxon>Insecta</taxon>
        <taxon>Pterygota</taxon>
        <taxon>Neoptera</taxon>
        <taxon>Paraneoptera</taxon>
        <taxon>Hemiptera</taxon>
        <taxon>Auchenorrhyncha</taxon>
        <taxon>Membracoidea</taxon>
        <taxon>Cicadellidae</taxon>
        <taxon>Cicadellinae</taxon>
        <taxon>Cicadellini</taxon>
        <taxon>Graphocephala</taxon>
    </lineage>
</organism>
<dbReference type="PROSITE" id="PS50126">
    <property type="entry name" value="S1"/>
    <property type="match status" value="1"/>
</dbReference>
<evidence type="ECO:0000256" key="1">
    <source>
        <dbReference type="SAM" id="MobiDB-lite"/>
    </source>
</evidence>
<feature type="non-terminal residue" evidence="3">
    <location>
        <position position="575"/>
    </location>
</feature>
<dbReference type="CDD" id="cd21691">
    <property type="entry name" value="GH2-like_DHX8"/>
    <property type="match status" value="1"/>
</dbReference>
<name>A0A1B6L761_9HEMI</name>
<dbReference type="SUPFAM" id="SSF50249">
    <property type="entry name" value="Nucleic acid-binding proteins"/>
    <property type="match status" value="1"/>
</dbReference>
<dbReference type="PANTHER" id="PTHR15838">
    <property type="entry name" value="NUCLEOLAR PROTEIN OF 40 KDA"/>
    <property type="match status" value="1"/>
</dbReference>
<feature type="region of interest" description="Disordered" evidence="1">
    <location>
        <begin position="370"/>
        <end position="405"/>
    </location>
</feature>
<dbReference type="EMBL" id="GEBQ01020450">
    <property type="protein sequence ID" value="JAT19527.1"/>
    <property type="molecule type" value="Transcribed_RNA"/>
</dbReference>
<proteinExistence type="predicted"/>
<dbReference type="InterPro" id="IPR012340">
    <property type="entry name" value="NA-bd_OB-fold"/>
</dbReference>
<feature type="region of interest" description="Disordered" evidence="1">
    <location>
        <begin position="524"/>
        <end position="544"/>
    </location>
</feature>
<accession>A0A1B6L761</accession>
<dbReference type="Pfam" id="PF00575">
    <property type="entry name" value="S1"/>
    <property type="match status" value="1"/>
</dbReference>
<sequence>MDEVQKLEHLSLVSKICTELENHLGLNDKDLAEFIIDLADKNDTFEAFKKVLLENGAEFSDSFVANLLRIIQHMRPKPLPTVANVLDKSDKLAVKFPGLALPNDGPYRLEDSKGLGSKKKKKKDKEREDEVVDDAMAALEALAPSHIKSGAASEPKIKEELLSSPDSSDSEKKVEPVKVVDKRSRRSPSREREKGSRRDKERRRERSRSRSRSKSRRDRHGRKERRDRSDSRQRRSRSRDRKRRSPDRSRDNKDKVREKVRRRSRTPEEKKKRKKDSSDEDSDGGDSKSKQYPEEPELGKIYSGKVANIVQFGCFVQLEGLRRRWEGLVHISQLRREGRVTNVSDVVARGNRVRVKVLSLAGQKVSLSMKDVDQDSGRDLNPTSHSLLNKERDEETAHRNPDRPTSLLELQGALEGDEAHSRKRVNRISSPEKWEIKQMLSASCIDKSELPDFDEETGLLPKETAEEEDIEIEMVEEEPPFLQGHGRNLHDLSPVRIVKNPDGSLAQAAMMQSALAKERREQKMLQREQELDSVPTGLNKNWIDPLPDSDGRALAANMRGIGLANQDLPEWKKHV</sequence>
<dbReference type="AlphaFoldDB" id="A0A1B6L761"/>
<feature type="compositionally biased region" description="Basic residues" evidence="1">
    <location>
        <begin position="205"/>
        <end position="223"/>
    </location>
</feature>
<feature type="region of interest" description="Disordered" evidence="1">
    <location>
        <begin position="106"/>
        <end position="130"/>
    </location>
</feature>
<dbReference type="GO" id="GO:0003723">
    <property type="term" value="F:RNA binding"/>
    <property type="evidence" value="ECO:0007669"/>
    <property type="project" value="TreeGrafter"/>
</dbReference>